<dbReference type="EMBL" id="OOIP01000022">
    <property type="protein sequence ID" value="SPO40699.1"/>
    <property type="molecule type" value="Genomic_DNA"/>
</dbReference>
<dbReference type="InterPro" id="IPR011993">
    <property type="entry name" value="PH-like_dom_sf"/>
</dbReference>
<dbReference type="Proteomes" id="UP000323386">
    <property type="component" value="Unassembled WGS sequence"/>
</dbReference>
<name>A0A5C3FBG8_9BASI</name>
<dbReference type="Gene3D" id="2.30.29.30">
    <property type="entry name" value="Pleckstrin-homology domain (PH domain)/Phosphotyrosine-binding domain (PTB)"/>
    <property type="match status" value="1"/>
</dbReference>
<dbReference type="OrthoDB" id="2123378at2759"/>
<feature type="coiled-coil region" evidence="1">
    <location>
        <begin position="524"/>
        <end position="576"/>
    </location>
</feature>
<keyword evidence="1" id="KW-0175">Coiled coil</keyword>
<accession>A0A5C3FBG8</accession>
<evidence type="ECO:0000256" key="1">
    <source>
        <dbReference type="SAM" id="Coils"/>
    </source>
</evidence>
<dbReference type="SUPFAM" id="SSF50729">
    <property type="entry name" value="PH domain-like"/>
    <property type="match status" value="1"/>
</dbReference>
<evidence type="ECO:0000313" key="3">
    <source>
        <dbReference type="EMBL" id="SPO40699.1"/>
    </source>
</evidence>
<reference evidence="3 4" key="1">
    <citation type="submission" date="2018-03" db="EMBL/GenBank/DDBJ databases">
        <authorList>
            <person name="Guldener U."/>
        </authorList>
    </citation>
    <scope>NUCLEOTIDE SEQUENCE [LARGE SCALE GENOMIC DNA]</scope>
    <source>
        <strain evidence="3 4">DAOM196992</strain>
    </source>
</reference>
<feature type="region of interest" description="Disordered" evidence="2">
    <location>
        <begin position="181"/>
        <end position="223"/>
    </location>
</feature>
<proteinExistence type="predicted"/>
<feature type="region of interest" description="Disordered" evidence="2">
    <location>
        <begin position="293"/>
        <end position="384"/>
    </location>
</feature>
<feature type="compositionally biased region" description="Polar residues" evidence="2">
    <location>
        <begin position="475"/>
        <end position="486"/>
    </location>
</feature>
<feature type="compositionally biased region" description="Polar residues" evidence="2">
    <location>
        <begin position="412"/>
        <end position="422"/>
    </location>
</feature>
<feature type="compositionally biased region" description="Polar residues" evidence="2">
    <location>
        <begin position="191"/>
        <end position="215"/>
    </location>
</feature>
<keyword evidence="4" id="KW-1185">Reference proteome</keyword>
<feature type="region of interest" description="Disordered" evidence="2">
    <location>
        <begin position="405"/>
        <end position="427"/>
    </location>
</feature>
<evidence type="ECO:0000313" key="4">
    <source>
        <dbReference type="Proteomes" id="UP000323386"/>
    </source>
</evidence>
<feature type="region of interest" description="Disordered" evidence="2">
    <location>
        <begin position="626"/>
        <end position="647"/>
    </location>
</feature>
<protein>
    <submittedName>
        <fullName evidence="3">Uncharacterized protein</fullName>
    </submittedName>
</protein>
<evidence type="ECO:0000256" key="2">
    <source>
        <dbReference type="SAM" id="MobiDB-lite"/>
    </source>
</evidence>
<feature type="region of interest" description="Disordered" evidence="2">
    <location>
        <begin position="132"/>
        <end position="158"/>
    </location>
</feature>
<gene>
    <name evidence="3" type="ORF">PSFLO_06181</name>
</gene>
<dbReference type="AlphaFoldDB" id="A0A5C3FBG8"/>
<feature type="compositionally biased region" description="Pro residues" evidence="2">
    <location>
        <begin position="308"/>
        <end position="326"/>
    </location>
</feature>
<sequence length="856" mass="94917">MALNFADSSLTTAFRQLEQSTSRWDHIILGYRDTDDTLFLYEAAAGGLDSARAKLRPAEPTFALIKHSQKILLVLLVGPDIRSKLGLGDGSGLLQSPAVVASPRFSDYGTSRREDQLRALLADPTLAAPKRAVSEIGTGASASSGARPDWSSLKQEPRPNSARELRILAWRTASGLAAPISLDEDDAAGSRPTSGRPSIGTDSEGSSTIRPSESGSVLGFRAGGQRIESPVAFRLSESDESRRLAQERNRSIEFRREELARQEALHRDRLNAERARVRADEAIRDEVMRKLRAEQAASGPSSPRPRSKPPAVPPPAFAPPPPPTSPAPRKALPQRPPDSRVLKSPTILVEKPMPDVPYSPESNNDSDCRSAQGRERQLSHEHDSVISYRTADLWRVANENHPVGPLPDTPISVRTSRKNSAPRSPILSDRSNVMQTAADLSPKMVGFRKLARSLETEGLEGRTWIAKHSREATELTRSASHYSSDAPSLFDKELPPPPPESEATTDLSSPVDDVGGFAGGSSEMDNLKAKALEARQRALTAERAALIEIEKARQQQSRLEWELQEAQKRNQDLAEQEGLRRAKWAREQAERDRLDAFERSQLEAAERRRRQKEELARQVALRQADEARREKQRLDKEQEEARIEAERRRAQAAEREARIAAEMEAQAKRKTELAAKQRRQLAEREMLTLKLETLARYDKVLLEGVVAVQNEKSLRIVEMILTRPSPDRTIDAALFKVWRRRYFILQCGGLDLYKSKEDASLSEPITTIPLRGRLKAVSDAFEECQMQHSLKVEIAAEVAAVDEGEGCATAPADAGRAAEDGETWFLSFETDEQKLSLHSGIHVVARSRPRRSTGAS</sequence>
<feature type="region of interest" description="Disordered" evidence="2">
    <location>
        <begin position="471"/>
        <end position="522"/>
    </location>
</feature>
<organism evidence="3 4">
    <name type="scientific">Pseudozyma flocculosa</name>
    <dbReference type="NCBI Taxonomy" id="84751"/>
    <lineage>
        <taxon>Eukaryota</taxon>
        <taxon>Fungi</taxon>
        <taxon>Dikarya</taxon>
        <taxon>Basidiomycota</taxon>
        <taxon>Ustilaginomycotina</taxon>
        <taxon>Ustilaginomycetes</taxon>
        <taxon>Ustilaginales</taxon>
        <taxon>Ustilaginaceae</taxon>
        <taxon>Pseudozyma</taxon>
    </lineage>
</organism>
<feature type="compositionally biased region" description="Basic and acidic residues" evidence="2">
    <location>
        <begin position="366"/>
        <end position="384"/>
    </location>
</feature>